<evidence type="ECO:0000259" key="6">
    <source>
        <dbReference type="Pfam" id="PF20434"/>
    </source>
</evidence>
<dbReference type="PANTHER" id="PTHR48081">
    <property type="entry name" value="AB HYDROLASE SUPERFAMILY PROTEIN C4A8.06C"/>
    <property type="match status" value="1"/>
</dbReference>
<sequence>WKQPCFISLCRNSKLHRMSVAEGLKGARAELEQLPALQKIRKAVQLSVIISQELFGSLLQIPYGFRAFRTYHSLPKAALPGASKEDAVTLIRDLRYASGERCVIDLYLPPGKDLSKTFDDDTGTPAALFCHGGVWSTGSKWHYAPMAKRMAQEGVLVGVMQYSLYPQAMVPRMVDEVGAALTWMMDNAQRYGASSDRVSLLGHSAGAHLCAMALLQRAPIAAGSKEGRAGGGEDARMPQQFIGMAGVYDVSQHYLYEEARGVAKLSTMERAMGGSAGFAALSPSQLLAEAAWRHRQHAERRQLEGLRGERLSQRIGLDHDLDGPLPPVTAPGESPAAPVLSQKDMAACGMKDTVVPWYESAEFALRLRDAGVPVKKLTYKAADHGTFVTGWRAKNGPARPEDGLPDPCEDTLEIIKRGHSSVAFPRSLSVGTLDSAGKGSASLLEEFGAGADSPEQIKACTDPPEEPSAGAPA</sequence>
<evidence type="ECO:0000256" key="3">
    <source>
        <dbReference type="ARBA" id="ARBA00038928"/>
    </source>
</evidence>
<dbReference type="InterPro" id="IPR050300">
    <property type="entry name" value="GDXG_lipolytic_enzyme"/>
</dbReference>
<dbReference type="SUPFAM" id="SSF53474">
    <property type="entry name" value="alpha/beta-Hydrolases"/>
    <property type="match status" value="1"/>
</dbReference>
<organism evidence="7">
    <name type="scientific">Tetraselmis sp. GSL018</name>
    <dbReference type="NCBI Taxonomy" id="582737"/>
    <lineage>
        <taxon>Eukaryota</taxon>
        <taxon>Viridiplantae</taxon>
        <taxon>Chlorophyta</taxon>
        <taxon>core chlorophytes</taxon>
        <taxon>Chlorodendrophyceae</taxon>
        <taxon>Chlorodendrales</taxon>
        <taxon>Chlorodendraceae</taxon>
        <taxon>Tetraselmis</taxon>
    </lineage>
</organism>
<gene>
    <name evidence="7" type="ORF">TSPGSL018_30344</name>
</gene>
<evidence type="ECO:0000256" key="5">
    <source>
        <dbReference type="SAM" id="MobiDB-lite"/>
    </source>
</evidence>
<proteinExistence type="inferred from homology"/>
<keyword evidence="1" id="KW-0378">Hydrolase</keyword>
<dbReference type="InterPro" id="IPR029058">
    <property type="entry name" value="AB_hydrolase_fold"/>
</dbReference>
<dbReference type="AlphaFoldDB" id="A0A061RPZ3"/>
<dbReference type="EMBL" id="GBEZ01013101">
    <property type="protein sequence ID" value="JAC72854.1"/>
    <property type="molecule type" value="Transcribed_RNA"/>
</dbReference>
<comment type="catalytic activity">
    <reaction evidence="4">
        <text>[protein]-C-terminal S-[(2E,6E)-farnesyl]-L-cysteine methyl ester + H2O = [protein]-C-terminal S-[(2E,6E)-farnesyl]-L-cysteine + methanol + H(+)</text>
        <dbReference type="Rhea" id="RHEA:48520"/>
        <dbReference type="Rhea" id="RHEA-COMP:12125"/>
        <dbReference type="Rhea" id="RHEA-COMP:12126"/>
        <dbReference type="ChEBI" id="CHEBI:15377"/>
        <dbReference type="ChEBI" id="CHEBI:15378"/>
        <dbReference type="ChEBI" id="CHEBI:17790"/>
        <dbReference type="ChEBI" id="CHEBI:90510"/>
        <dbReference type="ChEBI" id="CHEBI:90511"/>
        <dbReference type="EC" id="3.1.1.n2"/>
    </reaction>
</comment>
<dbReference type="PANTHER" id="PTHR48081:SF33">
    <property type="entry name" value="KYNURENINE FORMAMIDASE"/>
    <property type="match status" value="1"/>
</dbReference>
<dbReference type="InterPro" id="IPR049492">
    <property type="entry name" value="BD-FAE-like_dom"/>
</dbReference>
<feature type="region of interest" description="Disordered" evidence="5">
    <location>
        <begin position="444"/>
        <end position="473"/>
    </location>
</feature>
<comment type="similarity">
    <text evidence="2">Belongs to the AB hydrolase superfamily. Isoprenylcysteine methylesterase family.</text>
</comment>
<protein>
    <recommendedName>
        <fullName evidence="3">protein-S-isoprenylcysteine alpha-carbonyl methylesterase</fullName>
        <ecNumber evidence="3">3.1.1.n2</ecNumber>
    </recommendedName>
</protein>
<dbReference type="GO" id="GO:0004061">
    <property type="term" value="F:arylformamidase activity"/>
    <property type="evidence" value="ECO:0007669"/>
    <property type="project" value="TreeGrafter"/>
</dbReference>
<reference evidence="7" key="1">
    <citation type="submission" date="2014-05" db="EMBL/GenBank/DDBJ databases">
        <title>The transcriptome of the halophilic microalga Tetraselmis sp. GSL018 isolated from the Great Salt Lake, Utah.</title>
        <authorList>
            <person name="Jinkerson R.E."/>
            <person name="D'Adamo S."/>
            <person name="Posewitz M.C."/>
        </authorList>
    </citation>
    <scope>NUCLEOTIDE SEQUENCE</scope>
    <source>
        <strain evidence="7">GSL018</strain>
    </source>
</reference>
<evidence type="ECO:0000256" key="4">
    <source>
        <dbReference type="ARBA" id="ARBA00049507"/>
    </source>
</evidence>
<dbReference type="Pfam" id="PF20434">
    <property type="entry name" value="BD-FAE"/>
    <property type="match status" value="1"/>
</dbReference>
<evidence type="ECO:0000256" key="1">
    <source>
        <dbReference type="ARBA" id="ARBA00022801"/>
    </source>
</evidence>
<dbReference type="Gene3D" id="3.40.50.1820">
    <property type="entry name" value="alpha/beta hydrolase"/>
    <property type="match status" value="1"/>
</dbReference>
<dbReference type="EC" id="3.1.1.n2" evidence="3"/>
<evidence type="ECO:0000313" key="7">
    <source>
        <dbReference type="EMBL" id="JAC72854.1"/>
    </source>
</evidence>
<evidence type="ECO:0000256" key="2">
    <source>
        <dbReference type="ARBA" id="ARBA00038028"/>
    </source>
</evidence>
<feature type="non-terminal residue" evidence="7">
    <location>
        <position position="1"/>
    </location>
</feature>
<accession>A0A061RPZ3</accession>
<feature type="domain" description="BD-FAE-like" evidence="6">
    <location>
        <begin position="120"/>
        <end position="218"/>
    </location>
</feature>
<name>A0A061RPZ3_9CHLO</name>